<organism evidence="3 4">
    <name type="scientific">Protea cynaroides</name>
    <dbReference type="NCBI Taxonomy" id="273540"/>
    <lineage>
        <taxon>Eukaryota</taxon>
        <taxon>Viridiplantae</taxon>
        <taxon>Streptophyta</taxon>
        <taxon>Embryophyta</taxon>
        <taxon>Tracheophyta</taxon>
        <taxon>Spermatophyta</taxon>
        <taxon>Magnoliopsida</taxon>
        <taxon>Proteales</taxon>
        <taxon>Proteaceae</taxon>
        <taxon>Protea</taxon>
    </lineage>
</organism>
<dbReference type="PANTHER" id="PTHR21262">
    <property type="entry name" value="GUANOSINE-3',5'-BIS DIPHOSPHATE 3'-PYROPHOSPHOHYDROLASE"/>
    <property type="match status" value="1"/>
</dbReference>
<dbReference type="EMBL" id="JAMYWD010000012">
    <property type="protein sequence ID" value="KAJ4951847.1"/>
    <property type="molecule type" value="Genomic_DNA"/>
</dbReference>
<evidence type="ECO:0000256" key="1">
    <source>
        <dbReference type="SAM" id="MobiDB-lite"/>
    </source>
</evidence>
<keyword evidence="4" id="KW-1185">Reference proteome</keyword>
<dbReference type="OrthoDB" id="1722217at2759"/>
<feature type="region of interest" description="Disordered" evidence="1">
    <location>
        <begin position="27"/>
        <end position="52"/>
    </location>
</feature>
<feature type="compositionally biased region" description="Low complexity" evidence="1">
    <location>
        <begin position="40"/>
        <end position="49"/>
    </location>
</feature>
<dbReference type="Proteomes" id="UP001141806">
    <property type="component" value="Unassembled WGS sequence"/>
</dbReference>
<sequence>MVVPTIALYASPPSSVCSTPHPYQVNSHASSDYELNPRPSSSSSTSTSSGQKPIVGGLSCLFSSPSVKHASSFSGGGDELGSLWHERGDELSSSFSYSPYSSLSSSLKCRDQSPVSVFQGPFSCSSAGVASSRSPPMRIARERNGDLHIQASYRTGSNGLFNGLVRNALGSCLDYDPSSFPIPAGGGDSSVALVDEFAFNMEDNFVETSCEPYAKELLLGAQLRHKIFYDDLVVKAFYEAEKAHKGQMRASGDPYLQHCIETAVLLATVGANSTVVAAGLLHDTLDDSFMTYDYILQTFGTGVADLVEGLKQKGRDPQVYYSHYQNLHGSGIVSPWISRGNVAYQLALPPSMSSVHDVFHVSLLKKYVTDSSHILTADPPDLTEDLTLVQQLRTKDIHYVKVHWRSQNLPSNPIFEFRDDIHRN</sequence>
<dbReference type="InterPro" id="IPR056924">
    <property type="entry name" value="SH3_Tf2-1"/>
</dbReference>
<proteinExistence type="predicted"/>
<evidence type="ECO:0000313" key="3">
    <source>
        <dbReference type="EMBL" id="KAJ4951847.1"/>
    </source>
</evidence>
<comment type="caution">
    <text evidence="3">The sequence shown here is derived from an EMBL/GenBank/DDBJ whole genome shotgun (WGS) entry which is preliminary data.</text>
</comment>
<accession>A0A9Q0GPT4</accession>
<dbReference type="PANTHER" id="PTHR21262:SF0">
    <property type="entry name" value="GTP DIPHOSPHOKINASE RSH3, CHLOROPLASTIC-RELATED"/>
    <property type="match status" value="1"/>
</dbReference>
<dbReference type="AlphaFoldDB" id="A0A9Q0GPT4"/>
<name>A0A9Q0GPT4_9MAGN</name>
<reference evidence="3" key="1">
    <citation type="journal article" date="2023" name="Plant J.">
        <title>The genome of the king protea, Protea cynaroides.</title>
        <authorList>
            <person name="Chang J."/>
            <person name="Duong T.A."/>
            <person name="Schoeman C."/>
            <person name="Ma X."/>
            <person name="Roodt D."/>
            <person name="Barker N."/>
            <person name="Li Z."/>
            <person name="Van de Peer Y."/>
            <person name="Mizrachi E."/>
        </authorList>
    </citation>
    <scope>NUCLEOTIDE SEQUENCE</scope>
    <source>
        <tissue evidence="3">Young leaves</tissue>
    </source>
</reference>
<dbReference type="Gene3D" id="1.10.3210.10">
    <property type="entry name" value="Hypothetical protein af1432"/>
    <property type="match status" value="1"/>
</dbReference>
<protein>
    <recommendedName>
        <fullName evidence="2">Tf2-1-like SH3-like domain-containing protein</fullName>
    </recommendedName>
</protein>
<gene>
    <name evidence="3" type="ORF">NE237_028679</name>
</gene>
<evidence type="ECO:0000259" key="2">
    <source>
        <dbReference type="Pfam" id="PF24626"/>
    </source>
</evidence>
<dbReference type="Pfam" id="PF13328">
    <property type="entry name" value="HD_4"/>
    <property type="match status" value="1"/>
</dbReference>
<dbReference type="SUPFAM" id="SSF109604">
    <property type="entry name" value="HD-domain/PDEase-like"/>
    <property type="match status" value="1"/>
</dbReference>
<dbReference type="GO" id="GO:0009507">
    <property type="term" value="C:chloroplast"/>
    <property type="evidence" value="ECO:0007669"/>
    <property type="project" value="TreeGrafter"/>
</dbReference>
<feature type="domain" description="Tf2-1-like SH3-like" evidence="2">
    <location>
        <begin position="340"/>
        <end position="368"/>
    </location>
</feature>
<dbReference type="Pfam" id="PF24626">
    <property type="entry name" value="SH3_Tf2-1"/>
    <property type="match status" value="1"/>
</dbReference>
<evidence type="ECO:0000313" key="4">
    <source>
        <dbReference type="Proteomes" id="UP001141806"/>
    </source>
</evidence>